<reference evidence="19 20" key="1">
    <citation type="submission" date="2022-04" db="EMBL/GenBank/DDBJ databases">
        <title>Positive selection, recombination, and allopatry shape intraspecific diversity of widespread and dominant cyanobacteria.</title>
        <authorList>
            <person name="Wei J."/>
            <person name="Shu W."/>
            <person name="Hu C."/>
        </authorList>
    </citation>
    <scope>NUCLEOTIDE SEQUENCE [LARGE SCALE GENOMIC DNA]</scope>
    <source>
        <strain evidence="19 20">DQ-A4</strain>
    </source>
</reference>
<dbReference type="PIRSF" id="PIRSF000361">
    <property type="entry name" value="Frd-NADP+_RD"/>
    <property type="match status" value="1"/>
</dbReference>
<dbReference type="InterPro" id="IPR039261">
    <property type="entry name" value="FNR_nucleotide-bd"/>
</dbReference>
<gene>
    <name evidence="19" type="ORF">NC992_09450</name>
</gene>
<comment type="cofactor">
    <cofactor evidence="1">
        <name>FAD</name>
        <dbReference type="ChEBI" id="CHEBI:57692"/>
    </cofactor>
</comment>
<dbReference type="RefSeq" id="WP_190701257.1">
    <property type="nucleotide sequence ID" value="NZ_JAMPKX010000003.1"/>
</dbReference>
<comment type="subcellular location">
    <subcellularLocation>
        <location evidence="2">Cellular thylakoid membrane</location>
        <topology evidence="2">Peripheral membrane protein</topology>
        <orientation evidence="2">Cytoplasmic side</orientation>
    </subcellularLocation>
</comment>
<dbReference type="InterPro" id="IPR017927">
    <property type="entry name" value="FAD-bd_FR_type"/>
</dbReference>
<comment type="similarity">
    <text evidence="3 15">Belongs to the ferredoxin--NADP reductase type 1 family.</text>
</comment>
<proteinExistence type="inferred from homology"/>
<organism evidence="19 20">
    <name type="scientific">Leptolyngbya subtilissima DQ-A4</name>
    <dbReference type="NCBI Taxonomy" id="2933933"/>
    <lineage>
        <taxon>Bacteria</taxon>
        <taxon>Bacillati</taxon>
        <taxon>Cyanobacteriota</taxon>
        <taxon>Cyanophyceae</taxon>
        <taxon>Leptolyngbyales</taxon>
        <taxon>Leptolyngbyaceae</taxon>
        <taxon>Leptolyngbya group</taxon>
        <taxon>Leptolyngbya</taxon>
    </lineage>
</organism>
<dbReference type="PROSITE" id="PS51441">
    <property type="entry name" value="CPCD_LIKE"/>
    <property type="match status" value="1"/>
</dbReference>
<dbReference type="SMART" id="SM01094">
    <property type="entry name" value="CpcD"/>
    <property type="match status" value="1"/>
</dbReference>
<dbReference type="PROSITE" id="PS51384">
    <property type="entry name" value="FAD_FR"/>
    <property type="match status" value="1"/>
</dbReference>
<keyword evidence="9 15" id="KW-0274">FAD</keyword>
<evidence type="ECO:0000256" key="16">
    <source>
        <dbReference type="PROSITE-ProRule" id="PRU00771"/>
    </source>
</evidence>
<feature type="domain" description="FAD-binding FR-type" evidence="17">
    <location>
        <begin position="135"/>
        <end position="259"/>
    </location>
</feature>
<dbReference type="NCBIfam" id="NF045929">
    <property type="entry name" value="FNRPetHCyano"/>
    <property type="match status" value="1"/>
</dbReference>
<evidence type="ECO:0000256" key="8">
    <source>
        <dbReference type="ARBA" id="ARBA00022738"/>
    </source>
</evidence>
<dbReference type="InterPro" id="IPR008213">
    <property type="entry name" value="CpcD-like_dom"/>
</dbReference>
<dbReference type="PIRSF" id="PIRSF501178">
    <property type="entry name" value="FNR-PetH"/>
    <property type="match status" value="1"/>
</dbReference>
<evidence type="ECO:0000256" key="1">
    <source>
        <dbReference type="ARBA" id="ARBA00001974"/>
    </source>
</evidence>
<evidence type="ECO:0000256" key="10">
    <source>
        <dbReference type="ARBA" id="ARBA00022857"/>
    </source>
</evidence>
<dbReference type="InterPro" id="IPR001433">
    <property type="entry name" value="OxRdtase_FAD/NAD-bd"/>
</dbReference>
<evidence type="ECO:0000256" key="13">
    <source>
        <dbReference type="ARBA" id="ARBA00023136"/>
    </source>
</evidence>
<dbReference type="CDD" id="cd06208">
    <property type="entry name" value="CYPOR_like_FNR"/>
    <property type="match status" value="1"/>
</dbReference>
<evidence type="ECO:0000256" key="12">
    <source>
        <dbReference type="ARBA" id="ARBA00023078"/>
    </source>
</evidence>
<dbReference type="InterPro" id="IPR001709">
    <property type="entry name" value="Flavoprot_Pyr_Nucl_cyt_Rdtase"/>
</dbReference>
<comment type="catalytic activity">
    <reaction evidence="14 15">
        <text>2 reduced [2Fe-2S]-[ferredoxin] + NADP(+) + H(+) = 2 oxidized [2Fe-2S]-[ferredoxin] + NADPH</text>
        <dbReference type="Rhea" id="RHEA:20125"/>
        <dbReference type="Rhea" id="RHEA-COMP:10000"/>
        <dbReference type="Rhea" id="RHEA-COMP:10001"/>
        <dbReference type="ChEBI" id="CHEBI:15378"/>
        <dbReference type="ChEBI" id="CHEBI:33737"/>
        <dbReference type="ChEBI" id="CHEBI:33738"/>
        <dbReference type="ChEBI" id="CHEBI:57783"/>
        <dbReference type="ChEBI" id="CHEBI:58349"/>
        <dbReference type="EC" id="1.18.1.2"/>
    </reaction>
</comment>
<name>A0ABV0K2S7_9CYAN</name>
<keyword evidence="6" id="KW-0042">Antenna complex</keyword>
<dbReference type="Pfam" id="PF01383">
    <property type="entry name" value="CpcD"/>
    <property type="match status" value="1"/>
</dbReference>
<evidence type="ECO:0000313" key="19">
    <source>
        <dbReference type="EMBL" id="MEP0947094.1"/>
    </source>
</evidence>
<evidence type="ECO:0000256" key="15">
    <source>
        <dbReference type="PIRNR" id="PIRNR000361"/>
    </source>
</evidence>
<dbReference type="EMBL" id="JAMPKX010000003">
    <property type="protein sequence ID" value="MEP0947094.1"/>
    <property type="molecule type" value="Genomic_DNA"/>
</dbReference>
<sequence length="420" mass="46490">MYNPSVSGGNASTEAGSRLFLYEVQGLRQSAENDQMANPIRKSGSVFITVPYTRMNQEMQRITRMGGKIVSIRPIEEVGTASNAVPTPITAPVVASAEAVAPAETAPTQTNHKSMTQAEPKVAAASVPVNLYKPNSPYVGKVLSNEPLVREGGTGIVQHITFDLSEGNLHYVEGQSIGIIPDGTDDKGKPHKLRLYSIASTRHGDNMDDKTVSLCVRQLEYKHPESGETVYGTCSTFLCGIEPGAGVKITGPVGKEMLLPDDPEATIIMLATGTGIAPFRAYLWRMFKEAERKKNPDYQFKGLAWLIFGVAYSGNVLYKEELEQMQEQYPDNLKLTYAISREQQNAEGGRMYIQHRVGEHAAELWELMQKPNTHTYMCGLKGMEDGIDSAMAAEASKHSVDWVEFRKQMKKEHRWHVETY</sequence>
<dbReference type="Gene3D" id="2.40.30.10">
    <property type="entry name" value="Translation factors"/>
    <property type="match status" value="1"/>
</dbReference>
<dbReference type="Gene3D" id="3.40.50.80">
    <property type="entry name" value="Nucleotide-binding domain of ferredoxin-NADP reductase (FNR) module"/>
    <property type="match status" value="1"/>
</dbReference>
<evidence type="ECO:0000313" key="20">
    <source>
        <dbReference type="Proteomes" id="UP001482513"/>
    </source>
</evidence>
<dbReference type="InterPro" id="IPR015701">
    <property type="entry name" value="FNR"/>
</dbReference>
<evidence type="ECO:0000256" key="3">
    <source>
        <dbReference type="ARBA" id="ARBA00008312"/>
    </source>
</evidence>
<dbReference type="InterPro" id="IPR035442">
    <property type="entry name" value="FNR_plant_Cyanobacteria"/>
</dbReference>
<keyword evidence="12" id="KW-0793">Thylakoid</keyword>
<evidence type="ECO:0000256" key="11">
    <source>
        <dbReference type="ARBA" id="ARBA00023002"/>
    </source>
</evidence>
<evidence type="ECO:0000256" key="14">
    <source>
        <dbReference type="ARBA" id="ARBA00047776"/>
    </source>
</evidence>
<keyword evidence="13" id="KW-0472">Membrane</keyword>
<dbReference type="Proteomes" id="UP001482513">
    <property type="component" value="Unassembled WGS sequence"/>
</dbReference>
<protein>
    <recommendedName>
        <fullName evidence="5 15">Ferredoxin--NADP reductase</fullName>
        <shortName evidence="15">FNR</shortName>
        <ecNumber evidence="4 15">1.18.1.2</ecNumber>
    </recommendedName>
</protein>
<evidence type="ECO:0000256" key="9">
    <source>
        <dbReference type="ARBA" id="ARBA00022827"/>
    </source>
</evidence>
<keyword evidence="11 15" id="KW-0560">Oxidoreductase</keyword>
<dbReference type="PRINTS" id="PR00371">
    <property type="entry name" value="FPNCR"/>
</dbReference>
<dbReference type="SUPFAM" id="SSF52343">
    <property type="entry name" value="Ferredoxin reductase-like, C-terminal NADP-linked domain"/>
    <property type="match status" value="1"/>
</dbReference>
<keyword evidence="7 15" id="KW-0285">Flavoprotein</keyword>
<keyword evidence="10 15" id="KW-0521">NADP</keyword>
<dbReference type="InterPro" id="IPR017938">
    <property type="entry name" value="Riboflavin_synthase-like_b-brl"/>
</dbReference>
<evidence type="ECO:0000256" key="5">
    <source>
        <dbReference type="ARBA" id="ARBA00013903"/>
    </source>
</evidence>
<evidence type="ECO:0000259" key="18">
    <source>
        <dbReference type="PROSITE" id="PS51441"/>
    </source>
</evidence>
<evidence type="ECO:0000256" key="6">
    <source>
        <dbReference type="ARBA" id="ARBA00022549"/>
    </source>
</evidence>
<accession>A0ABV0K2S7</accession>
<evidence type="ECO:0000256" key="2">
    <source>
        <dbReference type="ARBA" id="ARBA00004445"/>
    </source>
</evidence>
<evidence type="ECO:0000259" key="17">
    <source>
        <dbReference type="PROSITE" id="PS51384"/>
    </source>
</evidence>
<keyword evidence="8 16" id="KW-0605">Phycobilisome</keyword>
<feature type="domain" description="CpcD-like" evidence="18">
    <location>
        <begin position="17"/>
        <end position="75"/>
    </location>
</feature>
<evidence type="ECO:0000256" key="4">
    <source>
        <dbReference type="ARBA" id="ARBA00013223"/>
    </source>
</evidence>
<dbReference type="EC" id="1.18.1.2" evidence="4 15"/>
<evidence type="ECO:0000256" key="7">
    <source>
        <dbReference type="ARBA" id="ARBA00022630"/>
    </source>
</evidence>
<comment type="caution">
    <text evidence="19">The sequence shown here is derived from an EMBL/GenBank/DDBJ whole genome shotgun (WGS) entry which is preliminary data.</text>
</comment>
<dbReference type="Pfam" id="PF00175">
    <property type="entry name" value="NAD_binding_1"/>
    <property type="match status" value="1"/>
</dbReference>
<dbReference type="PANTHER" id="PTHR43314">
    <property type="match status" value="1"/>
</dbReference>
<keyword evidence="20" id="KW-1185">Reference proteome</keyword>
<dbReference type="SUPFAM" id="SSF63380">
    <property type="entry name" value="Riboflavin synthase domain-like"/>
    <property type="match status" value="1"/>
</dbReference>